<dbReference type="GO" id="GO:0020037">
    <property type="term" value="F:heme binding"/>
    <property type="evidence" value="ECO:0007669"/>
    <property type="project" value="InterPro"/>
</dbReference>
<name>A0A6A6V2S8_9PLEO</name>
<keyword evidence="7 9" id="KW-0503">Monooxygenase</keyword>
<dbReference type="InterPro" id="IPR002401">
    <property type="entry name" value="Cyt_P450_E_grp-I"/>
</dbReference>
<evidence type="ECO:0000256" key="3">
    <source>
        <dbReference type="ARBA" id="ARBA00022617"/>
    </source>
</evidence>
<dbReference type="GO" id="GO:0004497">
    <property type="term" value="F:monooxygenase activity"/>
    <property type="evidence" value="ECO:0007669"/>
    <property type="project" value="UniProtKB-KW"/>
</dbReference>
<dbReference type="Pfam" id="PF00067">
    <property type="entry name" value="p450"/>
    <property type="match status" value="1"/>
</dbReference>
<dbReference type="GO" id="GO:0005506">
    <property type="term" value="F:iron ion binding"/>
    <property type="evidence" value="ECO:0007669"/>
    <property type="project" value="InterPro"/>
</dbReference>
<keyword evidence="11" id="KW-1185">Reference proteome</keyword>
<evidence type="ECO:0000256" key="2">
    <source>
        <dbReference type="ARBA" id="ARBA00010617"/>
    </source>
</evidence>
<protein>
    <submittedName>
        <fullName evidence="10">Cytochrome P450</fullName>
    </submittedName>
</protein>
<keyword evidence="5 9" id="KW-0560">Oxidoreductase</keyword>
<dbReference type="PANTHER" id="PTHR46300:SF7">
    <property type="entry name" value="P450, PUTATIVE (EUROFUNG)-RELATED"/>
    <property type="match status" value="1"/>
</dbReference>
<dbReference type="OrthoDB" id="2789670at2759"/>
<dbReference type="PROSITE" id="PS00086">
    <property type="entry name" value="CYTOCHROME_P450"/>
    <property type="match status" value="1"/>
</dbReference>
<dbReference type="EMBL" id="MU006586">
    <property type="protein sequence ID" value="KAF2744785.1"/>
    <property type="molecule type" value="Genomic_DNA"/>
</dbReference>
<sequence length="524" mass="58919">MAVASPTVLTFVGAVALLVAYAVKCLSRKPLPPGPKGLPILGNINDLPKPGELEYLHWLKHKDLYGPVSSITVLGKTFVFINDAQIALELLTNRSGTHSARPHMHFASEMVGWKDFIAFAGYTDTFKLHRRNFAKIAGSTTALNKFFDRTQEEEAARFVLNLLKSPENLNDHIKNEAGAVILKITYGYTVDPNGNDPLVNIAGQTMAEFSEATNPGKWPVDILPLLERLPDWLPGADFKRTARNMAAQLHKTTELPYHLVKQQMRDNRHKPSFMSQAIETCDPAQEYLHKITATSMYLGGADTTVSALQTFFLVMMLFPEVQKKAQEELDRVAPGRLPTSADRDDLPYIRALVTETHRWHPVGPMAIPHAATREDTINGYRIPKGALLLPNTWWFTHDPAIYPEPMKFNPDRFTSEKPQPEPRKFTFGYGRRVCPGAHVADNALFLTIAQVLSVFNIAKPVENGKVVEPEVKFEPGVVSRPAPYRVAITPRSEAHRRIIERVDEIYPREKSDRDELMDVKWETS</sequence>
<dbReference type="InterPro" id="IPR017972">
    <property type="entry name" value="Cyt_P450_CS"/>
</dbReference>
<dbReference type="PRINTS" id="PR00385">
    <property type="entry name" value="P450"/>
</dbReference>
<keyword evidence="4 8" id="KW-0479">Metal-binding</keyword>
<dbReference type="Proteomes" id="UP000799440">
    <property type="component" value="Unassembled WGS sequence"/>
</dbReference>
<evidence type="ECO:0000256" key="4">
    <source>
        <dbReference type="ARBA" id="ARBA00022723"/>
    </source>
</evidence>
<dbReference type="Gene3D" id="1.10.630.10">
    <property type="entry name" value="Cytochrome P450"/>
    <property type="match status" value="1"/>
</dbReference>
<feature type="binding site" description="axial binding residue" evidence="8">
    <location>
        <position position="434"/>
    </location>
    <ligand>
        <name>heme</name>
        <dbReference type="ChEBI" id="CHEBI:30413"/>
    </ligand>
    <ligandPart>
        <name>Fe</name>
        <dbReference type="ChEBI" id="CHEBI:18248"/>
    </ligandPart>
</feature>
<evidence type="ECO:0000256" key="5">
    <source>
        <dbReference type="ARBA" id="ARBA00023002"/>
    </source>
</evidence>
<evidence type="ECO:0000256" key="1">
    <source>
        <dbReference type="ARBA" id="ARBA00001971"/>
    </source>
</evidence>
<gene>
    <name evidence="10" type="ORF">M011DRAFT_479544</name>
</gene>
<comment type="similarity">
    <text evidence="2 9">Belongs to the cytochrome P450 family.</text>
</comment>
<dbReference type="SUPFAM" id="SSF48264">
    <property type="entry name" value="Cytochrome P450"/>
    <property type="match status" value="1"/>
</dbReference>
<dbReference type="GO" id="GO:0016705">
    <property type="term" value="F:oxidoreductase activity, acting on paired donors, with incorporation or reduction of molecular oxygen"/>
    <property type="evidence" value="ECO:0007669"/>
    <property type="project" value="InterPro"/>
</dbReference>
<dbReference type="InterPro" id="IPR001128">
    <property type="entry name" value="Cyt_P450"/>
</dbReference>
<evidence type="ECO:0000256" key="7">
    <source>
        <dbReference type="ARBA" id="ARBA00023033"/>
    </source>
</evidence>
<accession>A0A6A6V2S8</accession>
<evidence type="ECO:0000256" key="9">
    <source>
        <dbReference type="RuleBase" id="RU000461"/>
    </source>
</evidence>
<dbReference type="PANTHER" id="PTHR46300">
    <property type="entry name" value="P450, PUTATIVE (EUROFUNG)-RELATED-RELATED"/>
    <property type="match status" value="1"/>
</dbReference>
<evidence type="ECO:0000313" key="10">
    <source>
        <dbReference type="EMBL" id="KAF2744785.1"/>
    </source>
</evidence>
<keyword evidence="3 8" id="KW-0349">Heme</keyword>
<dbReference type="InterPro" id="IPR050364">
    <property type="entry name" value="Cytochrome_P450_fung"/>
</dbReference>
<dbReference type="PRINTS" id="PR00463">
    <property type="entry name" value="EP450I"/>
</dbReference>
<evidence type="ECO:0000256" key="6">
    <source>
        <dbReference type="ARBA" id="ARBA00023004"/>
    </source>
</evidence>
<dbReference type="InterPro" id="IPR036396">
    <property type="entry name" value="Cyt_P450_sf"/>
</dbReference>
<dbReference type="AlphaFoldDB" id="A0A6A6V2S8"/>
<comment type="cofactor">
    <cofactor evidence="1 8">
        <name>heme</name>
        <dbReference type="ChEBI" id="CHEBI:30413"/>
    </cofactor>
</comment>
<evidence type="ECO:0000256" key="8">
    <source>
        <dbReference type="PIRSR" id="PIRSR602401-1"/>
    </source>
</evidence>
<reference evidence="10" key="1">
    <citation type="journal article" date="2020" name="Stud. Mycol.">
        <title>101 Dothideomycetes genomes: a test case for predicting lifestyles and emergence of pathogens.</title>
        <authorList>
            <person name="Haridas S."/>
            <person name="Albert R."/>
            <person name="Binder M."/>
            <person name="Bloem J."/>
            <person name="Labutti K."/>
            <person name="Salamov A."/>
            <person name="Andreopoulos B."/>
            <person name="Baker S."/>
            <person name="Barry K."/>
            <person name="Bills G."/>
            <person name="Bluhm B."/>
            <person name="Cannon C."/>
            <person name="Castanera R."/>
            <person name="Culley D."/>
            <person name="Daum C."/>
            <person name="Ezra D."/>
            <person name="Gonzalez J."/>
            <person name="Henrissat B."/>
            <person name="Kuo A."/>
            <person name="Liang C."/>
            <person name="Lipzen A."/>
            <person name="Lutzoni F."/>
            <person name="Magnuson J."/>
            <person name="Mondo S."/>
            <person name="Nolan M."/>
            <person name="Ohm R."/>
            <person name="Pangilinan J."/>
            <person name="Park H.-J."/>
            <person name="Ramirez L."/>
            <person name="Alfaro M."/>
            <person name="Sun H."/>
            <person name="Tritt A."/>
            <person name="Yoshinaga Y."/>
            <person name="Zwiers L.-H."/>
            <person name="Turgeon B."/>
            <person name="Goodwin S."/>
            <person name="Spatafora J."/>
            <person name="Crous P."/>
            <person name="Grigoriev I."/>
        </authorList>
    </citation>
    <scope>NUCLEOTIDE SEQUENCE</scope>
    <source>
        <strain evidence="10">CBS 119925</strain>
    </source>
</reference>
<proteinExistence type="inferred from homology"/>
<organism evidence="10 11">
    <name type="scientific">Sporormia fimetaria CBS 119925</name>
    <dbReference type="NCBI Taxonomy" id="1340428"/>
    <lineage>
        <taxon>Eukaryota</taxon>
        <taxon>Fungi</taxon>
        <taxon>Dikarya</taxon>
        <taxon>Ascomycota</taxon>
        <taxon>Pezizomycotina</taxon>
        <taxon>Dothideomycetes</taxon>
        <taxon>Pleosporomycetidae</taxon>
        <taxon>Pleosporales</taxon>
        <taxon>Sporormiaceae</taxon>
        <taxon>Sporormia</taxon>
    </lineage>
</organism>
<evidence type="ECO:0000313" key="11">
    <source>
        <dbReference type="Proteomes" id="UP000799440"/>
    </source>
</evidence>
<keyword evidence="6 8" id="KW-0408">Iron</keyword>
<dbReference type="CDD" id="cd11065">
    <property type="entry name" value="CYP64-like"/>
    <property type="match status" value="1"/>
</dbReference>